<gene>
    <name evidence="9" type="ORF">L21_2532</name>
</gene>
<feature type="domain" description="N6 adenine-specific DNA methyltransferase N-terminal" evidence="8">
    <location>
        <begin position="7"/>
        <end position="140"/>
    </location>
</feature>
<dbReference type="Gene3D" id="3.40.50.150">
    <property type="entry name" value="Vaccinia Virus protein VP39"/>
    <property type="match status" value="1"/>
</dbReference>
<name>A0A1M4MP18_9EURY</name>
<keyword evidence="2 9" id="KW-0489">Methyltransferase</keyword>
<dbReference type="InterPro" id="IPR051537">
    <property type="entry name" value="DNA_Adenine_Mtase"/>
</dbReference>
<dbReference type="InterPro" id="IPR029063">
    <property type="entry name" value="SAM-dependent_MTases_sf"/>
</dbReference>
<evidence type="ECO:0000313" key="9">
    <source>
        <dbReference type="EMBL" id="SCL76597.1"/>
    </source>
</evidence>
<dbReference type="GO" id="GO:0032259">
    <property type="term" value="P:methylation"/>
    <property type="evidence" value="ECO:0007669"/>
    <property type="project" value="UniProtKB-KW"/>
</dbReference>
<dbReference type="STRING" id="118126.L21_2532"/>
<evidence type="ECO:0000256" key="4">
    <source>
        <dbReference type="ARBA" id="ARBA00022691"/>
    </source>
</evidence>
<evidence type="ECO:0000259" key="7">
    <source>
        <dbReference type="Pfam" id="PF02384"/>
    </source>
</evidence>
<dbReference type="InterPro" id="IPR003356">
    <property type="entry name" value="DNA_methylase_A-5"/>
</dbReference>
<dbReference type="GO" id="GO:0003677">
    <property type="term" value="F:DNA binding"/>
    <property type="evidence" value="ECO:0007669"/>
    <property type="project" value="InterPro"/>
</dbReference>
<dbReference type="PANTHER" id="PTHR42933:SF3">
    <property type="entry name" value="TYPE I RESTRICTION ENZYME MJAVIII METHYLASE SUBUNIT"/>
    <property type="match status" value="1"/>
</dbReference>
<dbReference type="AlphaFoldDB" id="A0A1M4MP18"/>
<evidence type="ECO:0000256" key="6">
    <source>
        <dbReference type="ARBA" id="ARBA00047942"/>
    </source>
</evidence>
<evidence type="ECO:0000313" key="10">
    <source>
        <dbReference type="Proteomes" id="UP000184671"/>
    </source>
</evidence>
<dbReference type="PANTHER" id="PTHR42933">
    <property type="entry name" value="SLR6095 PROTEIN"/>
    <property type="match status" value="1"/>
</dbReference>
<evidence type="ECO:0000256" key="2">
    <source>
        <dbReference type="ARBA" id="ARBA00022603"/>
    </source>
</evidence>
<evidence type="ECO:0000259" key="8">
    <source>
        <dbReference type="Pfam" id="PF12161"/>
    </source>
</evidence>
<keyword evidence="5" id="KW-0680">Restriction system</keyword>
<dbReference type="Pfam" id="PF02384">
    <property type="entry name" value="N6_Mtase"/>
    <property type="match status" value="1"/>
</dbReference>
<dbReference type="GO" id="GO:0008170">
    <property type="term" value="F:N-methyltransferase activity"/>
    <property type="evidence" value="ECO:0007669"/>
    <property type="project" value="InterPro"/>
</dbReference>
<reference evidence="9 10" key="1">
    <citation type="submission" date="2016-08" db="EMBL/GenBank/DDBJ databases">
        <authorList>
            <person name="Seilhamer J.J."/>
        </authorList>
    </citation>
    <scope>NUCLEOTIDE SEQUENCE [LARGE SCALE GENOMIC DNA]</scope>
    <source>
        <strain evidence="9">L21-II-0</strain>
    </source>
</reference>
<dbReference type="GO" id="GO:0009007">
    <property type="term" value="F:site-specific DNA-methyltransferase (adenine-specific) activity"/>
    <property type="evidence" value="ECO:0007669"/>
    <property type="project" value="UniProtKB-EC"/>
</dbReference>
<dbReference type="EC" id="2.1.1.72" evidence="1"/>
<evidence type="ECO:0000256" key="5">
    <source>
        <dbReference type="ARBA" id="ARBA00022747"/>
    </source>
</evidence>
<dbReference type="SUPFAM" id="SSF53335">
    <property type="entry name" value="S-adenosyl-L-methionine-dependent methyltransferases"/>
    <property type="match status" value="1"/>
</dbReference>
<dbReference type="EMBL" id="FMID01000062">
    <property type="protein sequence ID" value="SCL76597.1"/>
    <property type="molecule type" value="Genomic_DNA"/>
</dbReference>
<sequence length="680" mass="78007">MENFQHITSFIWNVADDVLRDDFKRSKYPDVILPFTVLRRIDCVLAPTKENVLKKYTELKDEIQNLDAVLKHESGYAFYNVSKYDFRRLLDDPANIHKNLIDYINGFSENVRDILDRFKIRNSIQALHEKGSLYLLVQKFASDTVNLHPDRVSSHQMGYIFEELIRKFNEQNNENPGEHFTPREVIKLMVNLMLAGDADMLAHNHIIKTVLDPACGTGGMLSVTKEHIISEINPNADIWLFGQETNDETYAVCKSDMLIKGDDRDADNIKPDSSFSRDGHPGMKFDYMICNPPYGKSWKKEEDFIKAEFERGTAGRFEAGLPRISDGQLLFLQHMLAKRKAPEDGGSRIAIVMNGSPLFTGDAGSGESEIRRWVLENDWLEAIVALPGQLFYNTGINTYIWVLSNRKEERRKGKVQLIDATNCFVKMRRSLGDKRHEISDEQIREITRLFRAFEESKIVKIFDATEFGYRKITVERPLRLNFRISQERIERLRSEGAFERLAASKKKGDAGAAEVAEGRRQQDLVLSVLREMAGDEVYTDRQRFEKVLVAGFRRRGVKLDGAVKKAIISALSERDETAPACLDAKGMPEADSDLRDTENVPLAESVYEYFEREVLPHVPDAWINESVTDPRDGQVGKVGYEINFNRYFYTYTPPRPLEEIEAEIKELEAEILVMVKEMMG</sequence>
<proteinExistence type="predicted"/>
<organism evidence="9 10">
    <name type="scientific">Methanoculleus chikugoensis</name>
    <dbReference type="NCBI Taxonomy" id="118126"/>
    <lineage>
        <taxon>Archaea</taxon>
        <taxon>Methanobacteriati</taxon>
        <taxon>Methanobacteriota</taxon>
        <taxon>Stenosarchaea group</taxon>
        <taxon>Methanomicrobia</taxon>
        <taxon>Methanomicrobiales</taxon>
        <taxon>Methanomicrobiaceae</taxon>
        <taxon>Methanoculleus</taxon>
    </lineage>
</organism>
<dbReference type="OrthoDB" id="45790at2157"/>
<keyword evidence="3 9" id="KW-0808">Transferase</keyword>
<dbReference type="InterPro" id="IPR022749">
    <property type="entry name" value="D12N6_MeTrfase_N"/>
</dbReference>
<dbReference type="PROSITE" id="PS00092">
    <property type="entry name" value="N6_MTASE"/>
    <property type="match status" value="1"/>
</dbReference>
<keyword evidence="4" id="KW-0949">S-adenosyl-L-methionine</keyword>
<dbReference type="GO" id="GO:0009307">
    <property type="term" value="P:DNA restriction-modification system"/>
    <property type="evidence" value="ECO:0007669"/>
    <property type="project" value="UniProtKB-KW"/>
</dbReference>
<dbReference type="RefSeq" id="WP_074370791.1">
    <property type="nucleotide sequence ID" value="NZ_FMID01000062.1"/>
</dbReference>
<comment type="catalytic activity">
    <reaction evidence="6">
        <text>a 2'-deoxyadenosine in DNA + S-adenosyl-L-methionine = an N(6)-methyl-2'-deoxyadenosine in DNA + S-adenosyl-L-homocysteine + H(+)</text>
        <dbReference type="Rhea" id="RHEA:15197"/>
        <dbReference type="Rhea" id="RHEA-COMP:12418"/>
        <dbReference type="Rhea" id="RHEA-COMP:12419"/>
        <dbReference type="ChEBI" id="CHEBI:15378"/>
        <dbReference type="ChEBI" id="CHEBI:57856"/>
        <dbReference type="ChEBI" id="CHEBI:59789"/>
        <dbReference type="ChEBI" id="CHEBI:90615"/>
        <dbReference type="ChEBI" id="CHEBI:90616"/>
        <dbReference type="EC" id="2.1.1.72"/>
    </reaction>
</comment>
<dbReference type="PRINTS" id="PR00507">
    <property type="entry name" value="N12N6MTFRASE"/>
</dbReference>
<evidence type="ECO:0000256" key="1">
    <source>
        <dbReference type="ARBA" id="ARBA00011900"/>
    </source>
</evidence>
<dbReference type="InterPro" id="IPR002052">
    <property type="entry name" value="DNA_methylase_N6_adenine_CS"/>
</dbReference>
<accession>A0A1M4MP18</accession>
<feature type="domain" description="DNA methylase adenine-specific" evidence="7">
    <location>
        <begin position="154"/>
        <end position="457"/>
    </location>
</feature>
<evidence type="ECO:0000256" key="3">
    <source>
        <dbReference type="ARBA" id="ARBA00022679"/>
    </source>
</evidence>
<dbReference type="Proteomes" id="UP000184671">
    <property type="component" value="Unassembled WGS sequence"/>
</dbReference>
<dbReference type="Pfam" id="PF12161">
    <property type="entry name" value="HsdM_N"/>
    <property type="match status" value="1"/>
</dbReference>
<protein>
    <recommendedName>
        <fullName evidence="1">site-specific DNA-methyltransferase (adenine-specific)</fullName>
        <ecNumber evidence="1">2.1.1.72</ecNumber>
    </recommendedName>
</protein>